<sequence>MSLTEQEDQYQRQFRL</sequence>
<gene>
    <name evidence="1" type="ORF">TGP89_277810A</name>
</gene>
<organism evidence="1 2">
    <name type="scientific">Toxoplasma gondii p89</name>
    <dbReference type="NCBI Taxonomy" id="943119"/>
    <lineage>
        <taxon>Eukaryota</taxon>
        <taxon>Sar</taxon>
        <taxon>Alveolata</taxon>
        <taxon>Apicomplexa</taxon>
        <taxon>Conoidasida</taxon>
        <taxon>Coccidia</taxon>
        <taxon>Eucoccidiorida</taxon>
        <taxon>Eimeriorina</taxon>
        <taxon>Sarcocystidae</taxon>
        <taxon>Toxoplasma</taxon>
    </lineage>
</organism>
<protein>
    <submittedName>
        <fullName evidence="1">Uncharacterized protein</fullName>
    </submittedName>
</protein>
<dbReference type="AlphaFoldDB" id="A0A086JJJ1"/>
<dbReference type="Proteomes" id="UP000028828">
    <property type="component" value="Unassembled WGS sequence"/>
</dbReference>
<evidence type="ECO:0000313" key="1">
    <source>
        <dbReference type="EMBL" id="KFG32309.1"/>
    </source>
</evidence>
<dbReference type="VEuPathDB" id="ToxoDB:TGP89_277810A"/>
<name>A0A086JJJ1_TOXGO</name>
<evidence type="ECO:0000313" key="2">
    <source>
        <dbReference type="Proteomes" id="UP000028828"/>
    </source>
</evidence>
<dbReference type="EMBL" id="AEYI02001868">
    <property type="protein sequence ID" value="KFG32309.1"/>
    <property type="molecule type" value="Genomic_DNA"/>
</dbReference>
<accession>A0A086JJJ1</accession>
<reference evidence="1 2" key="1">
    <citation type="submission" date="2014-03" db="EMBL/GenBank/DDBJ databases">
        <authorList>
            <person name="Sibley D."/>
            <person name="Venepally P."/>
            <person name="Karamycheva S."/>
            <person name="Hadjithomas M."/>
            <person name="Khan A."/>
            <person name="Brunk B."/>
            <person name="Roos D."/>
            <person name="Caler E."/>
            <person name="Lorenzi H."/>
        </authorList>
    </citation>
    <scope>NUCLEOTIDE SEQUENCE [LARGE SCALE GENOMIC DNA]</scope>
    <source>
        <strain evidence="2">p89</strain>
    </source>
</reference>
<comment type="caution">
    <text evidence="1">The sequence shown here is derived from an EMBL/GenBank/DDBJ whole genome shotgun (WGS) entry which is preliminary data.</text>
</comment>
<proteinExistence type="predicted"/>
<feature type="non-terminal residue" evidence="1">
    <location>
        <position position="16"/>
    </location>
</feature>